<dbReference type="Pfam" id="PF19087">
    <property type="entry name" value="DUF5776"/>
    <property type="match status" value="1"/>
</dbReference>
<dbReference type="AlphaFoldDB" id="A0A0R1RBT1"/>
<reference evidence="3 4" key="1">
    <citation type="journal article" date="2015" name="Genome Announc.">
        <title>Expanding the biotechnology potential of lactobacilli through comparative genomics of 213 strains and associated genera.</title>
        <authorList>
            <person name="Sun Z."/>
            <person name="Harris H.M."/>
            <person name="McCann A."/>
            <person name="Guo C."/>
            <person name="Argimon S."/>
            <person name="Zhang W."/>
            <person name="Yang X."/>
            <person name="Jeffery I.B."/>
            <person name="Cooney J.C."/>
            <person name="Kagawa T.F."/>
            <person name="Liu W."/>
            <person name="Song Y."/>
            <person name="Salvetti E."/>
            <person name="Wrobel A."/>
            <person name="Rasinkangas P."/>
            <person name="Parkhill J."/>
            <person name="Rea M.C."/>
            <person name="O'Sullivan O."/>
            <person name="Ritari J."/>
            <person name="Douillard F.P."/>
            <person name="Paul Ross R."/>
            <person name="Yang R."/>
            <person name="Briner A.E."/>
            <person name="Felis G.E."/>
            <person name="de Vos W.M."/>
            <person name="Barrangou R."/>
            <person name="Klaenhammer T.R."/>
            <person name="Caufield P.W."/>
            <person name="Cui Y."/>
            <person name="Zhang H."/>
            <person name="O'Toole P.W."/>
        </authorList>
    </citation>
    <scope>NUCLEOTIDE SEQUENCE [LARGE SCALE GENOMIC DNA]</scope>
    <source>
        <strain evidence="3 4">DSM 15429</strain>
    </source>
</reference>
<proteinExistence type="predicted"/>
<name>A0A0R1RBT1_9LACO</name>
<dbReference type="Proteomes" id="UP000051835">
    <property type="component" value="Unassembled WGS sequence"/>
</dbReference>
<evidence type="ECO:0000256" key="1">
    <source>
        <dbReference type="SAM" id="MobiDB-lite"/>
    </source>
</evidence>
<gene>
    <name evidence="3" type="ORF">FD37_GL001805</name>
</gene>
<accession>A0A0R1RBT1</accession>
<organism evidence="3 4">
    <name type="scientific">Levilactobacillus spicheri DSM 15429</name>
    <dbReference type="NCBI Taxonomy" id="1423805"/>
    <lineage>
        <taxon>Bacteria</taxon>
        <taxon>Bacillati</taxon>
        <taxon>Bacillota</taxon>
        <taxon>Bacilli</taxon>
        <taxon>Lactobacillales</taxon>
        <taxon>Lactobacillaceae</taxon>
        <taxon>Levilactobacillus</taxon>
    </lineage>
</organism>
<feature type="region of interest" description="Disordered" evidence="1">
    <location>
        <begin position="379"/>
        <end position="401"/>
    </location>
</feature>
<dbReference type="EMBL" id="AZFC01000001">
    <property type="protein sequence ID" value="KRL50680.1"/>
    <property type="molecule type" value="Genomic_DNA"/>
</dbReference>
<feature type="compositionally biased region" description="Pro residues" evidence="1">
    <location>
        <begin position="461"/>
        <end position="470"/>
    </location>
</feature>
<dbReference type="InterPro" id="IPR011889">
    <property type="entry name" value="Liste_lipo_26"/>
</dbReference>
<dbReference type="NCBIfam" id="TIGR02167">
    <property type="entry name" value="Liste_lipo_26"/>
    <property type="match status" value="4"/>
</dbReference>
<feature type="domain" description="DUF5776" evidence="2">
    <location>
        <begin position="567"/>
        <end position="631"/>
    </location>
</feature>
<evidence type="ECO:0000313" key="4">
    <source>
        <dbReference type="Proteomes" id="UP000051835"/>
    </source>
</evidence>
<feature type="region of interest" description="Disordered" evidence="1">
    <location>
        <begin position="423"/>
        <end position="485"/>
    </location>
</feature>
<dbReference type="Gene3D" id="3.80.10.10">
    <property type="entry name" value="Ribonuclease Inhibitor"/>
    <property type="match status" value="1"/>
</dbReference>
<evidence type="ECO:0000313" key="3">
    <source>
        <dbReference type="EMBL" id="KRL50680.1"/>
    </source>
</evidence>
<feature type="compositionally biased region" description="Gly residues" evidence="1">
    <location>
        <begin position="441"/>
        <end position="458"/>
    </location>
</feature>
<evidence type="ECO:0000259" key="2">
    <source>
        <dbReference type="Pfam" id="PF19087"/>
    </source>
</evidence>
<dbReference type="InterPro" id="IPR044081">
    <property type="entry name" value="DUF5776"/>
</dbReference>
<dbReference type="InterPro" id="IPR032675">
    <property type="entry name" value="LRR_dom_sf"/>
</dbReference>
<dbReference type="InterPro" id="IPR005046">
    <property type="entry name" value="DUF285"/>
</dbReference>
<protein>
    <recommendedName>
        <fullName evidence="2">DUF5776 domain-containing protein</fullName>
    </recommendedName>
</protein>
<dbReference type="RefSeq" id="WP_056962724.1">
    <property type="nucleotide sequence ID" value="NZ_AZFC01000001.1"/>
</dbReference>
<dbReference type="PATRIC" id="fig|1423805.4.peg.1847"/>
<dbReference type="Pfam" id="PF03382">
    <property type="entry name" value="DUF285"/>
    <property type="match status" value="2"/>
</dbReference>
<comment type="caution">
    <text evidence="3">The sequence shown here is derived from an EMBL/GenBank/DDBJ whole genome shotgun (WGS) entry which is preliminary data.</text>
</comment>
<sequence>MSLKGTLLGTLGVTLGLLIPVGGLIDTPPGGNVVVAQADSVDSGIIGDGCHWERDSQSNLILSGGTLPEYQGEWNTYFDIPASPILAAIADQTGLCIESVGSSFPRIIFAGPVKAGKDARGLLGGFRHLEGIDGMENLDTSETKNMSYLFAREYNTFDFPDMRSFNTDSATDMSYMFWDSVSDPNTVHLENFNTENVTNMEGMFKAFALDNEGTDISNLKTDKVTNMKEMFAQAGLQEGNLTHLNTSQVTNMEGMFRQANVSDQDLSNFDTRKVTNMKDMFANGYSTKVDVGHFKTDQVTTMANMFAGNPELTDIDVSGFNTSQVTDMSHLFDGDEALTEVNLSNFDTRQADTTAMLSGVIGLERLGLGSQVQFATDQDPQLTEITADPEKYTGKWQATSGGTAYTSQELTQRYGTAGQPSATYVWQPVGQPTPPDSSGDGSSGGGTTGGNTGGGTGGIPVTPPTTPITPPATDTDEPDQPTTVQRQARTVVKKLALYRTPTFTQQSRKFYYTKQARTRRPQLVVTGIAYSQAGRLRYRVQDVTPSSLYKGQTGYVTAKTGFTVQTYYQHAPRRVKLLTAVNAYRDKALKQRVKHLKRGQVVRIQKIVRHNLTTRLVLTDGSYITGNKAHVLAK</sequence>